<sequence>MALAAVVLLLGAAATAGVCVSLTSKERRSAAQAMDRQVDLAQAAVSGEVQRYLDTIDTVAGALGSHDVLTPDAFERATARVPGENLAGATAVVFVVPAATAGVAAVQQQWRSAGAGDLTLRPAPGVAEHYFAVYGRQLDGREPAAGGADFAEVPAVADVLREARSLGGAAVSDAAVLTRDAGLPATERRRSLNLASPVLGRGGSLRGFVLLGLRGEDFFGGAIGEVLQRRVTATLWAAQEGGGLLPMATVHPTAPPSDALRRSRDLGIAQRHWRLDLAADPRELPGAYTDRPLLAGAAGAVLSVLLAALVYLLSSRRAKALEAVQEATRELRAAEREARDQAALQQAILTSVGEGVTVVGEDGRVLLHNPAARALLGTAEDAEHLEDWPAHYGAYLPDRVTPFPPGRLPMVRALRGAAVDREEMVIRNPAHPDGILVSVGARPLDRSGGGPRGAVAVLHDITELRRYETELAQFAAVVAHDLKSPLTAVHGFAAVAADALAADPPRPETAAAALVRVRQGATRMRAIIDDLLAYTTARDAPLNVAEVDLRQLVDAVVAERTAPRPAAYLSPAVPDAQPPAPSVWIGPLPTVRADAGLLRLVVDNLVGNAIKYTPPGRAPHVEITAEVSAGGVRLEVSDRGIGIPDEEKARVFESFHRASPVEYGGTGLGLAICRRIVERHGGVVAVEDNPGGGTRFSVLLPPEPPAAATRLPEDDWRRLQGPPVPAAAQAAARANHNAK</sequence>
<keyword evidence="5" id="KW-0597">Phosphoprotein</keyword>
<evidence type="ECO:0000256" key="3">
    <source>
        <dbReference type="ARBA" id="ARBA00004236"/>
    </source>
</evidence>
<keyword evidence="18" id="KW-0732">Signal</keyword>
<dbReference type="CDD" id="cd00082">
    <property type="entry name" value="HisKA"/>
    <property type="match status" value="1"/>
</dbReference>
<dbReference type="Pfam" id="PF02518">
    <property type="entry name" value="HATPase_c"/>
    <property type="match status" value="1"/>
</dbReference>
<accession>A0ABN3I358</accession>
<evidence type="ECO:0000256" key="13">
    <source>
        <dbReference type="ARBA" id="ARBA00023136"/>
    </source>
</evidence>
<feature type="signal peptide" evidence="18">
    <location>
        <begin position="1"/>
        <end position="16"/>
    </location>
</feature>
<evidence type="ECO:0000313" key="22">
    <source>
        <dbReference type="Proteomes" id="UP001501444"/>
    </source>
</evidence>
<keyword evidence="11 17" id="KW-1133">Transmembrane helix</keyword>
<dbReference type="EMBL" id="BAAARV010000131">
    <property type="protein sequence ID" value="GAA2392830.1"/>
    <property type="molecule type" value="Genomic_DNA"/>
</dbReference>
<keyword evidence="22" id="KW-1185">Reference proteome</keyword>
<dbReference type="InterPro" id="IPR003594">
    <property type="entry name" value="HATPase_dom"/>
</dbReference>
<dbReference type="PRINTS" id="PR00344">
    <property type="entry name" value="BCTRLSENSOR"/>
</dbReference>
<feature type="transmembrane region" description="Helical" evidence="17">
    <location>
        <begin position="293"/>
        <end position="313"/>
    </location>
</feature>
<evidence type="ECO:0000256" key="14">
    <source>
        <dbReference type="ARBA" id="ARBA00039401"/>
    </source>
</evidence>
<keyword evidence="8" id="KW-0547">Nucleotide-binding</keyword>
<name>A0ABN3I358_9ACTN</name>
<dbReference type="PROSITE" id="PS50113">
    <property type="entry name" value="PAC"/>
    <property type="match status" value="1"/>
</dbReference>
<dbReference type="CDD" id="cd00130">
    <property type="entry name" value="PAS"/>
    <property type="match status" value="1"/>
</dbReference>
<evidence type="ECO:0000256" key="12">
    <source>
        <dbReference type="ARBA" id="ARBA00023012"/>
    </source>
</evidence>
<dbReference type="InterPro" id="IPR013656">
    <property type="entry name" value="PAS_4"/>
</dbReference>
<evidence type="ECO:0000256" key="4">
    <source>
        <dbReference type="ARBA" id="ARBA00012438"/>
    </source>
</evidence>
<dbReference type="InterPro" id="IPR035965">
    <property type="entry name" value="PAS-like_dom_sf"/>
</dbReference>
<evidence type="ECO:0000256" key="11">
    <source>
        <dbReference type="ARBA" id="ARBA00022989"/>
    </source>
</evidence>
<dbReference type="InterPro" id="IPR000014">
    <property type="entry name" value="PAS"/>
</dbReference>
<dbReference type="CDD" id="cd00075">
    <property type="entry name" value="HATPase"/>
    <property type="match status" value="1"/>
</dbReference>
<evidence type="ECO:0000259" key="20">
    <source>
        <dbReference type="PROSITE" id="PS50113"/>
    </source>
</evidence>
<dbReference type="SUPFAM" id="SSF47384">
    <property type="entry name" value="Homodimeric domain of signal transducing histidine kinase"/>
    <property type="match status" value="1"/>
</dbReference>
<keyword evidence="7 17" id="KW-0812">Transmembrane</keyword>
<evidence type="ECO:0000256" key="5">
    <source>
        <dbReference type="ARBA" id="ARBA00022553"/>
    </source>
</evidence>
<dbReference type="Gene3D" id="3.30.450.20">
    <property type="entry name" value="PAS domain"/>
    <property type="match status" value="1"/>
</dbReference>
<dbReference type="InterPro" id="IPR036097">
    <property type="entry name" value="HisK_dim/P_sf"/>
</dbReference>
<comment type="caution">
    <text evidence="21">The sequence shown here is derived from an EMBL/GenBank/DDBJ whole genome shotgun (WGS) entry which is preliminary data.</text>
</comment>
<feature type="compositionally biased region" description="Low complexity" evidence="16">
    <location>
        <begin position="726"/>
        <end position="739"/>
    </location>
</feature>
<dbReference type="InterPro" id="IPR006189">
    <property type="entry name" value="CHASE_dom"/>
</dbReference>
<evidence type="ECO:0000256" key="1">
    <source>
        <dbReference type="ARBA" id="ARBA00000085"/>
    </source>
</evidence>
<dbReference type="SUPFAM" id="SSF55874">
    <property type="entry name" value="ATPase domain of HSP90 chaperone/DNA topoisomerase II/histidine kinase"/>
    <property type="match status" value="1"/>
</dbReference>
<reference evidence="21 22" key="1">
    <citation type="journal article" date="2019" name="Int. J. Syst. Evol. Microbiol.">
        <title>The Global Catalogue of Microorganisms (GCM) 10K type strain sequencing project: providing services to taxonomists for standard genome sequencing and annotation.</title>
        <authorList>
            <consortium name="The Broad Institute Genomics Platform"/>
            <consortium name="The Broad Institute Genome Sequencing Center for Infectious Disease"/>
            <person name="Wu L."/>
            <person name="Ma J."/>
        </authorList>
    </citation>
    <scope>NUCLEOTIDE SEQUENCE [LARGE SCALE GENOMIC DNA]</scope>
    <source>
        <strain evidence="21 22">JCM 3272</strain>
    </source>
</reference>
<dbReference type="PANTHER" id="PTHR42878">
    <property type="entry name" value="TWO-COMPONENT HISTIDINE KINASE"/>
    <property type="match status" value="1"/>
</dbReference>
<dbReference type="InterPro" id="IPR000700">
    <property type="entry name" value="PAS-assoc_C"/>
</dbReference>
<keyword evidence="10" id="KW-0067">ATP-binding</keyword>
<keyword evidence="13 17" id="KW-0472">Membrane</keyword>
<gene>
    <name evidence="21" type="ORF">GCM10010170_105760</name>
</gene>
<dbReference type="InterPro" id="IPR003661">
    <property type="entry name" value="HisK_dim/P_dom"/>
</dbReference>
<evidence type="ECO:0000256" key="18">
    <source>
        <dbReference type="SAM" id="SignalP"/>
    </source>
</evidence>
<dbReference type="SMART" id="SM00388">
    <property type="entry name" value="HisKA"/>
    <property type="match status" value="1"/>
</dbReference>
<evidence type="ECO:0000256" key="10">
    <source>
        <dbReference type="ARBA" id="ARBA00022840"/>
    </source>
</evidence>
<evidence type="ECO:0000313" key="21">
    <source>
        <dbReference type="EMBL" id="GAA2392830.1"/>
    </source>
</evidence>
<feature type="region of interest" description="Disordered" evidence="16">
    <location>
        <begin position="701"/>
        <end position="739"/>
    </location>
</feature>
<dbReference type="Gene3D" id="3.30.450.350">
    <property type="entry name" value="CHASE domain"/>
    <property type="match status" value="1"/>
</dbReference>
<evidence type="ECO:0000256" key="7">
    <source>
        <dbReference type="ARBA" id="ARBA00022692"/>
    </source>
</evidence>
<dbReference type="PANTHER" id="PTHR42878:SF7">
    <property type="entry name" value="SENSOR HISTIDINE KINASE GLRK"/>
    <property type="match status" value="1"/>
</dbReference>
<feature type="domain" description="PAC" evidence="20">
    <location>
        <begin position="419"/>
        <end position="473"/>
    </location>
</feature>
<feature type="coiled-coil region" evidence="15">
    <location>
        <begin position="317"/>
        <end position="344"/>
    </location>
</feature>
<dbReference type="InterPro" id="IPR042240">
    <property type="entry name" value="CHASE_sf"/>
</dbReference>
<keyword evidence="12" id="KW-0902">Two-component regulatory system</keyword>
<evidence type="ECO:0000256" key="15">
    <source>
        <dbReference type="SAM" id="Coils"/>
    </source>
</evidence>
<dbReference type="InterPro" id="IPR004358">
    <property type="entry name" value="Sig_transdc_His_kin-like_C"/>
</dbReference>
<evidence type="ECO:0000256" key="8">
    <source>
        <dbReference type="ARBA" id="ARBA00022741"/>
    </source>
</evidence>
<evidence type="ECO:0000256" key="6">
    <source>
        <dbReference type="ARBA" id="ARBA00022679"/>
    </source>
</evidence>
<dbReference type="EC" id="2.7.13.3" evidence="4"/>
<evidence type="ECO:0000256" key="9">
    <source>
        <dbReference type="ARBA" id="ARBA00022777"/>
    </source>
</evidence>
<evidence type="ECO:0000259" key="19">
    <source>
        <dbReference type="PROSITE" id="PS50109"/>
    </source>
</evidence>
<keyword evidence="6" id="KW-0808">Transferase</keyword>
<dbReference type="Pfam" id="PF03924">
    <property type="entry name" value="CHASE"/>
    <property type="match status" value="1"/>
</dbReference>
<dbReference type="InterPro" id="IPR005467">
    <property type="entry name" value="His_kinase_dom"/>
</dbReference>
<evidence type="ECO:0000256" key="16">
    <source>
        <dbReference type="SAM" id="MobiDB-lite"/>
    </source>
</evidence>
<dbReference type="SUPFAM" id="SSF55785">
    <property type="entry name" value="PYP-like sensor domain (PAS domain)"/>
    <property type="match status" value="1"/>
</dbReference>
<dbReference type="Pfam" id="PF08448">
    <property type="entry name" value="PAS_4"/>
    <property type="match status" value="1"/>
</dbReference>
<protein>
    <recommendedName>
        <fullName evidence="14">Sensor-like histidine kinase SenX3</fullName>
        <ecNumber evidence="4">2.7.13.3</ecNumber>
    </recommendedName>
</protein>
<comment type="catalytic activity">
    <reaction evidence="1">
        <text>ATP + protein L-histidine = ADP + protein N-phospho-L-histidine.</text>
        <dbReference type="EC" id="2.7.13.3"/>
    </reaction>
</comment>
<evidence type="ECO:0000256" key="2">
    <source>
        <dbReference type="ARBA" id="ARBA00004141"/>
    </source>
</evidence>
<proteinExistence type="predicted"/>
<evidence type="ECO:0000256" key="17">
    <source>
        <dbReference type="SAM" id="Phobius"/>
    </source>
</evidence>
<dbReference type="SMART" id="SM00387">
    <property type="entry name" value="HATPase_c"/>
    <property type="match status" value="1"/>
</dbReference>
<dbReference type="Proteomes" id="UP001501444">
    <property type="component" value="Unassembled WGS sequence"/>
</dbReference>
<dbReference type="Gene3D" id="3.30.565.10">
    <property type="entry name" value="Histidine kinase-like ATPase, C-terminal domain"/>
    <property type="match status" value="1"/>
</dbReference>
<keyword evidence="15" id="KW-0175">Coiled coil</keyword>
<keyword evidence="9" id="KW-0418">Kinase</keyword>
<feature type="domain" description="Histidine kinase" evidence="19">
    <location>
        <begin position="477"/>
        <end position="704"/>
    </location>
</feature>
<dbReference type="Pfam" id="PF00512">
    <property type="entry name" value="HisKA"/>
    <property type="match status" value="1"/>
</dbReference>
<dbReference type="InterPro" id="IPR050351">
    <property type="entry name" value="BphY/WalK/GraS-like"/>
</dbReference>
<dbReference type="PROSITE" id="PS50109">
    <property type="entry name" value="HIS_KIN"/>
    <property type="match status" value="1"/>
</dbReference>
<feature type="chain" id="PRO_5046726058" description="Sensor-like histidine kinase SenX3" evidence="18">
    <location>
        <begin position="17"/>
        <end position="739"/>
    </location>
</feature>
<organism evidence="21 22">
    <name type="scientific">Dactylosporangium salmoneum</name>
    <dbReference type="NCBI Taxonomy" id="53361"/>
    <lineage>
        <taxon>Bacteria</taxon>
        <taxon>Bacillati</taxon>
        <taxon>Actinomycetota</taxon>
        <taxon>Actinomycetes</taxon>
        <taxon>Micromonosporales</taxon>
        <taxon>Micromonosporaceae</taxon>
        <taxon>Dactylosporangium</taxon>
    </lineage>
</organism>
<dbReference type="Gene3D" id="1.10.287.130">
    <property type="match status" value="1"/>
</dbReference>
<comment type="subcellular location">
    <subcellularLocation>
        <location evidence="3">Cell membrane</location>
    </subcellularLocation>
    <subcellularLocation>
        <location evidence="2">Membrane</location>
        <topology evidence="2">Multi-pass membrane protein</topology>
    </subcellularLocation>
</comment>
<dbReference type="InterPro" id="IPR036890">
    <property type="entry name" value="HATPase_C_sf"/>
</dbReference>